<keyword evidence="3" id="KW-0808">Transferase</keyword>
<dbReference type="EMBL" id="JRNQ01000004">
    <property type="protein sequence ID" value="KGF45770.1"/>
    <property type="molecule type" value="Genomic_DNA"/>
</dbReference>
<dbReference type="RefSeq" id="WP_036865889.1">
    <property type="nucleotide sequence ID" value="NZ_JRNQ01000004.1"/>
</dbReference>
<evidence type="ECO:0000313" key="4">
    <source>
        <dbReference type="Proteomes" id="UP000029525"/>
    </source>
</evidence>
<feature type="transmembrane region" description="Helical" evidence="1">
    <location>
        <begin position="45"/>
        <end position="66"/>
    </location>
</feature>
<feature type="transmembrane region" description="Helical" evidence="1">
    <location>
        <begin position="133"/>
        <end position="151"/>
    </location>
</feature>
<feature type="transmembrane region" description="Helical" evidence="1">
    <location>
        <begin position="189"/>
        <end position="207"/>
    </location>
</feature>
<gene>
    <name evidence="3" type="ORF">HMPREF0647_01260</name>
</gene>
<dbReference type="Pfam" id="PF01757">
    <property type="entry name" value="Acyl_transf_3"/>
    <property type="match status" value="1"/>
</dbReference>
<comment type="caution">
    <text evidence="3">The sequence shown here is derived from an EMBL/GenBank/DDBJ whole genome shotgun (WGS) entry which is preliminary data.</text>
</comment>
<evidence type="ECO:0000259" key="2">
    <source>
        <dbReference type="Pfam" id="PF01757"/>
    </source>
</evidence>
<feature type="transmembrane region" description="Helical" evidence="1">
    <location>
        <begin position="280"/>
        <end position="300"/>
    </location>
</feature>
<feature type="transmembrane region" description="Helical" evidence="1">
    <location>
        <begin position="306"/>
        <end position="329"/>
    </location>
</feature>
<sequence length="342" mass="40803">MKIKDIELENISRYRGELMGAAMLFVILFHVGLPRDDMFFGLRRMGNIGVDIFLFLSGMGLWFSWSKHPDTKDFYLRRWLRIYPTWLIMACLYYIPDFTCPNWVHHRGHSTNIIDLIGDISINWDFWLNDELTFWYIPATMMLYLVTPLYLKVIIKHPIYRWSPIVMLMWCILVQYVTPIHEAVGHLEIFWSRVPIYFIGINMGAAIKRKDRMDGAAIWMILLMFFMALASSIFLEQVKHGQFPIFLERMLYIPLTVTSVLMLNRVFRRTPKWFNKSVKFIGMVSLEAYLIHDHFVLRYLETFDWTYWNTFFATIAITIPLAWTLHFIVEKIVITPLERLIK</sequence>
<dbReference type="InterPro" id="IPR050879">
    <property type="entry name" value="Acyltransferase_3"/>
</dbReference>
<dbReference type="GO" id="GO:0016747">
    <property type="term" value="F:acyltransferase activity, transferring groups other than amino-acyl groups"/>
    <property type="evidence" value="ECO:0007669"/>
    <property type="project" value="InterPro"/>
</dbReference>
<dbReference type="OrthoDB" id="9806160at2"/>
<feature type="transmembrane region" description="Helical" evidence="1">
    <location>
        <begin position="158"/>
        <end position="177"/>
    </location>
</feature>
<dbReference type="GO" id="GO:0016020">
    <property type="term" value="C:membrane"/>
    <property type="evidence" value="ECO:0007669"/>
    <property type="project" value="TreeGrafter"/>
</dbReference>
<accession>A0A096AFU1</accession>
<organism evidence="3 4">
    <name type="scientific">Prevotella bivia DNF00320</name>
    <dbReference type="NCBI Taxonomy" id="1401068"/>
    <lineage>
        <taxon>Bacteria</taxon>
        <taxon>Pseudomonadati</taxon>
        <taxon>Bacteroidota</taxon>
        <taxon>Bacteroidia</taxon>
        <taxon>Bacteroidales</taxon>
        <taxon>Prevotellaceae</taxon>
        <taxon>Prevotella</taxon>
    </lineage>
</organism>
<dbReference type="PANTHER" id="PTHR23028:SF53">
    <property type="entry name" value="ACYL_TRANSF_3 DOMAIN-CONTAINING PROTEIN"/>
    <property type="match status" value="1"/>
</dbReference>
<proteinExistence type="predicted"/>
<dbReference type="GO" id="GO:0000271">
    <property type="term" value="P:polysaccharide biosynthetic process"/>
    <property type="evidence" value="ECO:0007669"/>
    <property type="project" value="TreeGrafter"/>
</dbReference>
<protein>
    <submittedName>
        <fullName evidence="3">Acyltransferase</fullName>
    </submittedName>
</protein>
<evidence type="ECO:0000313" key="3">
    <source>
        <dbReference type="EMBL" id="KGF45770.1"/>
    </source>
</evidence>
<evidence type="ECO:0000256" key="1">
    <source>
        <dbReference type="SAM" id="Phobius"/>
    </source>
</evidence>
<dbReference type="Proteomes" id="UP000029525">
    <property type="component" value="Unassembled WGS sequence"/>
</dbReference>
<feature type="domain" description="Acyltransferase 3" evidence="2">
    <location>
        <begin position="21"/>
        <end position="325"/>
    </location>
</feature>
<keyword evidence="1" id="KW-1133">Transmembrane helix</keyword>
<name>A0A096AFU1_9BACT</name>
<dbReference type="InterPro" id="IPR002656">
    <property type="entry name" value="Acyl_transf_3_dom"/>
</dbReference>
<feature type="transmembrane region" description="Helical" evidence="1">
    <location>
        <begin position="250"/>
        <end position="268"/>
    </location>
</feature>
<dbReference type="AlphaFoldDB" id="A0A096AFU1"/>
<feature type="transmembrane region" description="Helical" evidence="1">
    <location>
        <begin position="216"/>
        <end position="235"/>
    </location>
</feature>
<keyword evidence="1" id="KW-0472">Membrane</keyword>
<feature type="transmembrane region" description="Helical" evidence="1">
    <location>
        <begin position="78"/>
        <end position="95"/>
    </location>
</feature>
<keyword evidence="3" id="KW-0012">Acyltransferase</keyword>
<dbReference type="PANTHER" id="PTHR23028">
    <property type="entry name" value="ACETYLTRANSFERASE"/>
    <property type="match status" value="1"/>
</dbReference>
<feature type="transmembrane region" description="Helical" evidence="1">
    <location>
        <begin position="12"/>
        <end position="33"/>
    </location>
</feature>
<reference evidence="3 4" key="1">
    <citation type="submission" date="2014-07" db="EMBL/GenBank/DDBJ databases">
        <authorList>
            <person name="McCorrison J."/>
            <person name="Sanka R."/>
            <person name="Torralba M."/>
            <person name="Gillis M."/>
            <person name="Haft D.H."/>
            <person name="Methe B."/>
            <person name="Sutton G."/>
            <person name="Nelson K.E."/>
        </authorList>
    </citation>
    <scope>NUCLEOTIDE SEQUENCE [LARGE SCALE GENOMIC DNA]</scope>
    <source>
        <strain evidence="3 4">DNF00320</strain>
    </source>
</reference>
<keyword evidence="1" id="KW-0812">Transmembrane</keyword>